<name>A0A922K3E2_CARIL</name>
<dbReference type="AlphaFoldDB" id="A0A922K3E2"/>
<feature type="transmembrane region" description="Helical" evidence="1">
    <location>
        <begin position="6"/>
        <end position="26"/>
    </location>
</feature>
<keyword evidence="1" id="KW-1133">Transmembrane helix</keyword>
<dbReference type="Proteomes" id="UP000811246">
    <property type="component" value="Chromosome 2"/>
</dbReference>
<proteinExistence type="predicted"/>
<keyword evidence="1" id="KW-0812">Transmembrane</keyword>
<protein>
    <submittedName>
        <fullName evidence="2">Uncharacterized protein</fullName>
    </submittedName>
</protein>
<gene>
    <name evidence="2" type="ORF">I3842_02G036000</name>
</gene>
<keyword evidence="1" id="KW-0472">Membrane</keyword>
<organism evidence="2 3">
    <name type="scientific">Carya illinoinensis</name>
    <name type="common">Pecan</name>
    <dbReference type="NCBI Taxonomy" id="32201"/>
    <lineage>
        <taxon>Eukaryota</taxon>
        <taxon>Viridiplantae</taxon>
        <taxon>Streptophyta</taxon>
        <taxon>Embryophyta</taxon>
        <taxon>Tracheophyta</taxon>
        <taxon>Spermatophyta</taxon>
        <taxon>Magnoliopsida</taxon>
        <taxon>eudicotyledons</taxon>
        <taxon>Gunneridae</taxon>
        <taxon>Pentapetalae</taxon>
        <taxon>rosids</taxon>
        <taxon>fabids</taxon>
        <taxon>Fagales</taxon>
        <taxon>Juglandaceae</taxon>
        <taxon>Carya</taxon>
    </lineage>
</organism>
<dbReference type="EMBL" id="CM031826">
    <property type="protein sequence ID" value="KAG6725512.1"/>
    <property type="molecule type" value="Genomic_DNA"/>
</dbReference>
<evidence type="ECO:0000256" key="1">
    <source>
        <dbReference type="SAM" id="Phobius"/>
    </source>
</evidence>
<reference evidence="2" key="1">
    <citation type="submission" date="2021-01" db="EMBL/GenBank/DDBJ databases">
        <authorList>
            <person name="Lovell J.T."/>
            <person name="Bentley N."/>
            <person name="Bhattarai G."/>
            <person name="Jenkins J.W."/>
            <person name="Sreedasyam A."/>
            <person name="Alarcon Y."/>
            <person name="Bock C."/>
            <person name="Boston L."/>
            <person name="Carlson J."/>
            <person name="Cervantes K."/>
            <person name="Clermont K."/>
            <person name="Krom N."/>
            <person name="Kubenka K."/>
            <person name="Mamidi S."/>
            <person name="Mattison C."/>
            <person name="Monteros M."/>
            <person name="Pisani C."/>
            <person name="Plott C."/>
            <person name="Rajasekar S."/>
            <person name="Rhein H.S."/>
            <person name="Rohla C."/>
            <person name="Song M."/>
            <person name="Hilaire R.S."/>
            <person name="Shu S."/>
            <person name="Wells L."/>
            <person name="Wang X."/>
            <person name="Webber J."/>
            <person name="Heerema R.J."/>
            <person name="Klein P."/>
            <person name="Conner P."/>
            <person name="Grauke L."/>
            <person name="Grimwood J."/>
            <person name="Schmutz J."/>
            <person name="Randall J.J."/>
        </authorList>
    </citation>
    <scope>NUCLEOTIDE SEQUENCE</scope>
    <source>
        <tissue evidence="2">Leaf</tissue>
    </source>
</reference>
<evidence type="ECO:0000313" key="2">
    <source>
        <dbReference type="EMBL" id="KAG6725512.1"/>
    </source>
</evidence>
<comment type="caution">
    <text evidence="2">The sequence shown here is derived from an EMBL/GenBank/DDBJ whole genome shotgun (WGS) entry which is preliminary data.</text>
</comment>
<accession>A0A922K3E2</accession>
<sequence length="58" mass="6545">MEPYGSGASLSLSLSLSLISFVFVNFCNTSSNRGNRCDEEFQKSIARYFSKKIIEQDE</sequence>
<evidence type="ECO:0000313" key="3">
    <source>
        <dbReference type="Proteomes" id="UP000811246"/>
    </source>
</evidence>